<reference evidence="1" key="1">
    <citation type="submission" date="2018-01" db="EMBL/GenBank/DDBJ databases">
        <authorList>
            <person name="Clerissi C."/>
        </authorList>
    </citation>
    <scope>NUCLEOTIDE SEQUENCE</scope>
    <source>
        <strain evidence="1">Cupriavidus taiwanensis STM 3521</strain>
    </source>
</reference>
<accession>A0A375BY57</accession>
<gene>
    <name evidence="1" type="ORF">CBM2589_B90036</name>
</gene>
<evidence type="ECO:0000313" key="1">
    <source>
        <dbReference type="EMBL" id="SOY58334.1"/>
    </source>
</evidence>
<dbReference type="EMBL" id="OFSP01000030">
    <property type="protein sequence ID" value="SOY58334.1"/>
    <property type="molecule type" value="Genomic_DNA"/>
</dbReference>
<dbReference type="AlphaFoldDB" id="A0A375BY57"/>
<protein>
    <submittedName>
        <fullName evidence="1">Uncharacterized protein</fullName>
    </submittedName>
</protein>
<name>A0A375BY57_9BURK</name>
<organism evidence="1">
    <name type="scientific">Cupriavidus taiwanensis</name>
    <dbReference type="NCBI Taxonomy" id="164546"/>
    <lineage>
        <taxon>Bacteria</taxon>
        <taxon>Pseudomonadati</taxon>
        <taxon>Pseudomonadota</taxon>
        <taxon>Betaproteobacteria</taxon>
        <taxon>Burkholderiales</taxon>
        <taxon>Burkholderiaceae</taxon>
        <taxon>Cupriavidus</taxon>
    </lineage>
</organism>
<dbReference type="RefSeq" id="WP_116336439.1">
    <property type="nucleotide sequence ID" value="NZ_LT976856.1"/>
</dbReference>
<dbReference type="Proteomes" id="UP000256297">
    <property type="component" value="Chromosome CBM2589_b"/>
</dbReference>
<comment type="caution">
    <text evidence="1">The sequence shown here is derived from an EMBL/GenBank/DDBJ whole genome shotgun (WGS) entry which is preliminary data.</text>
</comment>
<sequence length="70" mass="7376">MKPFGAGCRCHVARNPARAWLPARAYAKASGLAAEVSGYPASGDRMAEVMVGYANGYAEMPAWPRISACS</sequence>
<proteinExistence type="predicted"/>